<dbReference type="Pfam" id="PF13524">
    <property type="entry name" value="Glyco_trans_1_2"/>
    <property type="match status" value="1"/>
</dbReference>
<evidence type="ECO:0000259" key="2">
    <source>
        <dbReference type="Pfam" id="PF13524"/>
    </source>
</evidence>
<feature type="domain" description="Spore protein YkvP N-terminal" evidence="1">
    <location>
        <begin position="80"/>
        <end position="162"/>
    </location>
</feature>
<comment type="caution">
    <text evidence="3">The sequence shown here is derived from an EMBL/GenBank/DDBJ whole genome shotgun (WGS) entry which is preliminary data.</text>
</comment>
<dbReference type="InterPro" id="IPR024542">
    <property type="entry name" value="YkvP_N"/>
</dbReference>
<dbReference type="Pfam" id="PF12996">
    <property type="entry name" value="DUF3880"/>
    <property type="match status" value="1"/>
</dbReference>
<sequence>MHILYYSWQENTTSDFLFSMQALGHQVSPCMHELSYYFSGGVKSDIWDQLQAQTYDAVFTFNFFPLISDMAESLHIPYICWVFDCPHYTLYSNSMRNSCNYLFLFDRDMCQSVIRRGARHAFHLPLAVNTARLKEQLGISSEGGLLRPDTYMHDISFVGSLYESSHYSSFRYAPNHLRGYLAGIIAAQKEVWGIDLISPVLTPGRLAEFTAFMPYSGAEYEMLTAKEVFCSIIQKEVTSQERIEAVNRLAASHSVALYTGSDTACCPDVFSKGTVSYTAEMPDVFYRSKINLNLTLRSITSGIPLRALDILGCGGFLLSNYQPELCEYFTPDVDFVYFNDMDDLEQKVCYYLAHEEERCAIAAHGYGRACDLFSYHTQLTHMLTVFAAESKDC</sequence>
<evidence type="ECO:0000313" key="3">
    <source>
        <dbReference type="EMBL" id="RGS40366.1"/>
    </source>
</evidence>
<reference evidence="3 4" key="1">
    <citation type="submission" date="2018-08" db="EMBL/GenBank/DDBJ databases">
        <title>A genome reference for cultivated species of the human gut microbiota.</title>
        <authorList>
            <person name="Zou Y."/>
            <person name="Xue W."/>
            <person name="Luo G."/>
        </authorList>
    </citation>
    <scope>NUCLEOTIDE SEQUENCE [LARGE SCALE GENOMIC DNA]</scope>
    <source>
        <strain evidence="3 4">AF22-12AC</strain>
    </source>
</reference>
<proteinExistence type="predicted"/>
<dbReference type="Proteomes" id="UP000266172">
    <property type="component" value="Unassembled WGS sequence"/>
</dbReference>
<dbReference type="RefSeq" id="WP_118097464.1">
    <property type="nucleotide sequence ID" value="NZ_DBFVHP010000001.1"/>
</dbReference>
<protein>
    <submittedName>
        <fullName evidence="3">Uncharacterized protein</fullName>
    </submittedName>
</protein>
<dbReference type="AlphaFoldDB" id="A0A395V647"/>
<accession>A0A395V647</accession>
<name>A0A395V647_9FIRM</name>
<evidence type="ECO:0000313" key="4">
    <source>
        <dbReference type="Proteomes" id="UP000266172"/>
    </source>
</evidence>
<gene>
    <name evidence="3" type="ORF">DWX93_09610</name>
</gene>
<dbReference type="InterPro" id="IPR055259">
    <property type="entry name" value="YkvP/CgeB_Glyco_trans-like"/>
</dbReference>
<organism evidence="3 4">
    <name type="scientific">Roseburia hominis</name>
    <dbReference type="NCBI Taxonomy" id="301301"/>
    <lineage>
        <taxon>Bacteria</taxon>
        <taxon>Bacillati</taxon>
        <taxon>Bacillota</taxon>
        <taxon>Clostridia</taxon>
        <taxon>Lachnospirales</taxon>
        <taxon>Lachnospiraceae</taxon>
        <taxon>Roseburia</taxon>
    </lineage>
</organism>
<dbReference type="EMBL" id="QRVL01000007">
    <property type="protein sequence ID" value="RGS40366.1"/>
    <property type="molecule type" value="Genomic_DNA"/>
</dbReference>
<feature type="domain" description="Spore protein YkvP/CgeB glycosyl transferase-like" evidence="2">
    <location>
        <begin position="277"/>
        <end position="383"/>
    </location>
</feature>
<evidence type="ECO:0000259" key="1">
    <source>
        <dbReference type="Pfam" id="PF12996"/>
    </source>
</evidence>